<evidence type="ECO:0000313" key="7">
    <source>
        <dbReference type="EMBL" id="OUJ18246.1"/>
    </source>
</evidence>
<dbReference type="InterPro" id="IPR000412">
    <property type="entry name" value="ABC_2_transport"/>
</dbReference>
<keyword evidence="8" id="KW-1185">Reference proteome</keyword>
<dbReference type="PIRSF" id="PIRSF006648">
    <property type="entry name" value="DrrB"/>
    <property type="match status" value="1"/>
</dbReference>
<dbReference type="GO" id="GO:0043190">
    <property type="term" value="C:ATP-binding cassette (ABC) transporter complex"/>
    <property type="evidence" value="ECO:0007669"/>
    <property type="project" value="InterPro"/>
</dbReference>
<feature type="transmembrane region" description="Helical" evidence="5">
    <location>
        <begin position="115"/>
        <end position="138"/>
    </location>
</feature>
<name>A0A1Y3GFV0_9EURY</name>
<sequence length="233" mass="25699">MRILGQPLFFLIVFGLLLPQLDVFMVDYIEILVPGIIAMTAMLGAMRSVGGEIGISFDHDQEIRAHILLPLTMASLALEKIIYGMFQGVFSGLAVLVLAVFLFPETFTLTVTSLVVLLIIFMATGIIFGAMGLGIGSYFKPPEIMFEVMFLITMPMMFLGATFYPVDMIKEISIVLYYFTFAIPLTYVSESIRVFIAPETAGLSLLACIIGLVVSILVFIPIGIWGFKERAIK</sequence>
<feature type="transmembrane region" description="Helical" evidence="5">
    <location>
        <begin position="176"/>
        <end position="196"/>
    </location>
</feature>
<dbReference type="InterPro" id="IPR051784">
    <property type="entry name" value="Nod_factor_ABC_transporter"/>
</dbReference>
<dbReference type="PRINTS" id="PR00164">
    <property type="entry name" value="ABC2TRNSPORT"/>
</dbReference>
<dbReference type="PANTHER" id="PTHR43229">
    <property type="entry name" value="NODULATION PROTEIN J"/>
    <property type="match status" value="1"/>
</dbReference>
<reference evidence="7 8" key="1">
    <citation type="submission" date="2016-12" db="EMBL/GenBank/DDBJ databases">
        <title>Discovery of methanogenic haloarchaea.</title>
        <authorList>
            <person name="Sorokin D.Y."/>
            <person name="Makarova K.S."/>
            <person name="Abbas B."/>
            <person name="Ferrer M."/>
            <person name="Golyshin P.N."/>
        </authorList>
    </citation>
    <scope>NUCLEOTIDE SEQUENCE [LARGE SCALE GENOMIC DNA]</scope>
    <source>
        <strain evidence="7">AMET1</strain>
    </source>
</reference>
<organism evidence="7 8">
    <name type="scientific">Methanonatronarchaeum thermophilum</name>
    <dbReference type="NCBI Taxonomy" id="1927129"/>
    <lineage>
        <taxon>Archaea</taxon>
        <taxon>Methanobacteriati</taxon>
        <taxon>Methanobacteriota</taxon>
        <taxon>Methanonatronarchaeia</taxon>
        <taxon>Methanonatronarchaeales</taxon>
        <taxon>Methanonatronarchaeaceae</taxon>
        <taxon>Methanonatronarchaeum</taxon>
    </lineage>
</organism>
<evidence type="ECO:0000256" key="5">
    <source>
        <dbReference type="SAM" id="Phobius"/>
    </source>
</evidence>
<feature type="transmembrane region" description="Helical" evidence="5">
    <location>
        <begin position="202"/>
        <end position="227"/>
    </location>
</feature>
<dbReference type="Proteomes" id="UP000195137">
    <property type="component" value="Unassembled WGS sequence"/>
</dbReference>
<protein>
    <submittedName>
        <fullName evidence="7">ABC-type multidrug transport system permease component</fullName>
    </submittedName>
</protein>
<feature type="domain" description="ABC-2 type transporter transmembrane" evidence="6">
    <location>
        <begin position="5"/>
        <end position="194"/>
    </location>
</feature>
<dbReference type="AlphaFoldDB" id="A0A1Y3GFV0"/>
<evidence type="ECO:0000256" key="2">
    <source>
        <dbReference type="ARBA" id="ARBA00022692"/>
    </source>
</evidence>
<evidence type="ECO:0000256" key="4">
    <source>
        <dbReference type="ARBA" id="ARBA00023136"/>
    </source>
</evidence>
<dbReference type="GO" id="GO:0140359">
    <property type="term" value="F:ABC-type transporter activity"/>
    <property type="evidence" value="ECO:0007669"/>
    <property type="project" value="InterPro"/>
</dbReference>
<keyword evidence="2 5" id="KW-0812">Transmembrane</keyword>
<keyword evidence="4 5" id="KW-0472">Membrane</keyword>
<dbReference type="PANTHER" id="PTHR43229:SF2">
    <property type="entry name" value="NODULATION PROTEIN J"/>
    <property type="match status" value="1"/>
</dbReference>
<accession>A0A1Y3GFV0</accession>
<gene>
    <name evidence="7" type="ORF">AMET1_1152</name>
</gene>
<dbReference type="EMBL" id="MRZU01000004">
    <property type="protein sequence ID" value="OUJ18246.1"/>
    <property type="molecule type" value="Genomic_DNA"/>
</dbReference>
<keyword evidence="3 5" id="KW-1133">Transmembrane helix</keyword>
<evidence type="ECO:0000256" key="3">
    <source>
        <dbReference type="ARBA" id="ARBA00022989"/>
    </source>
</evidence>
<evidence type="ECO:0000256" key="1">
    <source>
        <dbReference type="ARBA" id="ARBA00004141"/>
    </source>
</evidence>
<evidence type="ECO:0000313" key="8">
    <source>
        <dbReference type="Proteomes" id="UP000195137"/>
    </source>
</evidence>
<dbReference type="Pfam" id="PF01061">
    <property type="entry name" value="ABC2_membrane"/>
    <property type="match status" value="1"/>
</dbReference>
<feature type="transmembrane region" description="Helical" evidence="5">
    <location>
        <begin position="81"/>
        <end position="103"/>
    </location>
</feature>
<comment type="subcellular location">
    <subcellularLocation>
        <location evidence="1">Membrane</location>
        <topology evidence="1">Multi-pass membrane protein</topology>
    </subcellularLocation>
</comment>
<feature type="transmembrane region" description="Helical" evidence="5">
    <location>
        <begin position="144"/>
        <end position="164"/>
    </location>
</feature>
<proteinExistence type="predicted"/>
<comment type="caution">
    <text evidence="7">The sequence shown here is derived from an EMBL/GenBank/DDBJ whole genome shotgun (WGS) entry which is preliminary data.</text>
</comment>
<dbReference type="InterPro" id="IPR013525">
    <property type="entry name" value="ABC2_TM"/>
</dbReference>
<evidence type="ECO:0000259" key="6">
    <source>
        <dbReference type="Pfam" id="PF01061"/>
    </source>
</evidence>